<dbReference type="GO" id="GO:0005096">
    <property type="term" value="F:GTPase activator activity"/>
    <property type="evidence" value="ECO:0007669"/>
    <property type="project" value="UniProtKB-KW"/>
</dbReference>
<evidence type="ECO:0000256" key="2">
    <source>
        <dbReference type="ARBA" id="ARBA00022553"/>
    </source>
</evidence>
<evidence type="ECO:0000313" key="7">
    <source>
        <dbReference type="Proteomes" id="UP000326759"/>
    </source>
</evidence>
<dbReference type="OrthoDB" id="295078at2759"/>
<dbReference type="InterPro" id="IPR006020">
    <property type="entry name" value="PTB/PI_dom"/>
</dbReference>
<dbReference type="SUPFAM" id="SSF50729">
    <property type="entry name" value="PH domain-like"/>
    <property type="match status" value="1"/>
</dbReference>
<dbReference type="PANTHER" id="PTHR47219">
    <property type="entry name" value="RAB GTPASE-ACTIVATING PROTEIN 1-LIKE"/>
    <property type="match status" value="1"/>
</dbReference>
<sequence length="1148" mass="131538">MISFQQEGSGYSVPNIVLRNLCGDEASPTMSKIENKDFVSGECTTKKDSKACKVRFHLGDSCDIEDKSAEESPRGSFSLSPQSSVSSTSSYPIHQVLRELEEEEEEGRGDTFSSRQQQLLKGSPEIEAAESSNNLRNALKKLSVSANSELPGCENNSSVGVGQLLSIESVEPFDVQRQRSISTCDRNQIESVHQQQNDVVTRTRSGSIGSILSRNRSLRPSEADLRALGYDFNRTMLFHIGHREVQLINPELKSVQLHKPFKDIAGCCQGMKANDHFGFICREITGDKMVYVGYIFRCDKSSVSDEIMQVLNRAFSAMHEAHQRERKEHLMCDFCPLKWFSHLCAEVEGLPAAKAHSVIMKRVFALPEEDREIIVAKYEGAETSELAQKNNVLMMLLQETPCWGPNLESSLKKAHKRIATSFNHLLKKREESIEKESPKPLEETSRVSPTRASSLDKAPSQSGSGNSCVLEGISDSPLKPYRQRSSTVSGAGGDSMRKELIAKKAKKQLETEKNIETKSNEVQRNSGPKMNIFLKFGSLSFHDDSQDKDVYDNSKPLVSFRQSILQKVVSPAKGMSGEYETTRKISTGALGKPELQKPPKRCIEDLMMLWRKSVFQQILLLRVERENQRLRALQKEAALQKVRLNYEEEELPVEAQQAWELMLSRPHARIDSNVLFSGIKQGVPKLVRGEVWHLLMIQQQMFHQTPRQKNVYPPFFQTQYEDMLKELTSQQHAILIDLGRTFPGHPYFTQTLGPGQLALFNILKAYSILDSDVGYCQGLSFVGGVLLLHVEEEEAYQLLKYLMFDKGCRKQYRPDLDGLQIRMYQLTRLVHEKLHDLYEHLEKHEVTPQLYAAPWFLTLFASQFPLNFVSRVFDLLFLIGMEAVFCVALVLLQTHEQILLSLDSFEQIMDYFKNTLPDMQTNQLNSFFAEVCECNVKKELSTYEVEYQVLQEESFFSPQQNANLQKLKESCKNLKRQNLDLLEDLHSAKLRQQNLESSNQSLQQNQHHLEVRVRWLEMERSNMRRLIEILCKNTSKDTFEQVPANLERYLPHKASTPMHDDRRIPSRDFSPEMRRHSPNRQVLEEEESLLKEISIQVPRQHSHSPVRNVENECVDYAPRTYNPTRRSRSSTLDPKAMQNYFKNFIKSE</sequence>
<dbReference type="FunFam" id="1.10.8.270:FF:000001">
    <property type="entry name" value="TBC1 domain family member 1"/>
    <property type="match status" value="1"/>
</dbReference>
<dbReference type="PANTHER" id="PTHR47219:SF16">
    <property type="entry name" value="GTPASE ACTIVATING PROTEIN"/>
    <property type="match status" value="1"/>
</dbReference>
<dbReference type="Proteomes" id="UP000326759">
    <property type="component" value="Unassembled WGS sequence"/>
</dbReference>
<evidence type="ECO:0000256" key="1">
    <source>
        <dbReference type="ARBA" id="ARBA00022468"/>
    </source>
</evidence>
<dbReference type="InterPro" id="IPR011993">
    <property type="entry name" value="PH-like_dom_sf"/>
</dbReference>
<proteinExistence type="predicted"/>
<gene>
    <name evidence="6" type="primary">TBC1D1</name>
    <name evidence="6" type="ORF">Anas_00816</name>
</gene>
<evidence type="ECO:0000256" key="4">
    <source>
        <dbReference type="SAM" id="MobiDB-lite"/>
    </source>
</evidence>
<dbReference type="Gene3D" id="1.10.472.80">
    <property type="entry name" value="Ypt/Rab-GAP domain of gyp1p, domain 3"/>
    <property type="match status" value="1"/>
</dbReference>
<keyword evidence="3" id="KW-0175">Coiled coil</keyword>
<dbReference type="SUPFAM" id="SSF47923">
    <property type="entry name" value="Ypt/Rab-GAP domain of gyp1p"/>
    <property type="match status" value="2"/>
</dbReference>
<organism evidence="6 7">
    <name type="scientific">Armadillidium nasatum</name>
    <dbReference type="NCBI Taxonomy" id="96803"/>
    <lineage>
        <taxon>Eukaryota</taxon>
        <taxon>Metazoa</taxon>
        <taxon>Ecdysozoa</taxon>
        <taxon>Arthropoda</taxon>
        <taxon>Crustacea</taxon>
        <taxon>Multicrustacea</taxon>
        <taxon>Malacostraca</taxon>
        <taxon>Eumalacostraca</taxon>
        <taxon>Peracarida</taxon>
        <taxon>Isopoda</taxon>
        <taxon>Oniscidea</taxon>
        <taxon>Crinocheta</taxon>
        <taxon>Armadillidiidae</taxon>
        <taxon>Armadillidium</taxon>
    </lineage>
</organism>
<dbReference type="Pfam" id="PF00566">
    <property type="entry name" value="RabGAP-TBC"/>
    <property type="match status" value="1"/>
</dbReference>
<feature type="compositionally biased region" description="Polar residues" evidence="4">
    <location>
        <begin position="446"/>
        <end position="467"/>
    </location>
</feature>
<dbReference type="PROSITE" id="PS50086">
    <property type="entry name" value="TBC_RABGAP"/>
    <property type="match status" value="1"/>
</dbReference>
<feature type="compositionally biased region" description="Low complexity" evidence="4">
    <location>
        <begin position="76"/>
        <end position="90"/>
    </location>
</feature>
<dbReference type="AlphaFoldDB" id="A0A5N5TIY4"/>
<feature type="region of interest" description="Disordered" evidence="4">
    <location>
        <begin position="429"/>
        <end position="497"/>
    </location>
</feature>
<evidence type="ECO:0000259" key="5">
    <source>
        <dbReference type="PROSITE" id="PS50086"/>
    </source>
</evidence>
<dbReference type="Gene3D" id="2.30.29.30">
    <property type="entry name" value="Pleckstrin-homology domain (PH domain)/Phosphotyrosine-binding domain (PTB)"/>
    <property type="match status" value="1"/>
</dbReference>
<feature type="compositionally biased region" description="Basic and acidic residues" evidence="4">
    <location>
        <begin position="429"/>
        <end position="445"/>
    </location>
</feature>
<feature type="compositionally biased region" description="Polar residues" evidence="4">
    <location>
        <begin position="111"/>
        <end position="120"/>
    </location>
</feature>
<dbReference type="SMART" id="SM00164">
    <property type="entry name" value="TBC"/>
    <property type="match status" value="1"/>
</dbReference>
<protein>
    <submittedName>
        <fullName evidence="6">TBC1 domain family member 1</fullName>
    </submittedName>
</protein>
<dbReference type="InterPro" id="IPR021785">
    <property type="entry name" value="DUF3350"/>
</dbReference>
<comment type="caution">
    <text evidence="6">The sequence shown here is derived from an EMBL/GenBank/DDBJ whole genome shotgun (WGS) entry which is preliminary data.</text>
</comment>
<dbReference type="InterPro" id="IPR035969">
    <property type="entry name" value="Rab-GAP_TBC_sf"/>
</dbReference>
<evidence type="ECO:0000256" key="3">
    <source>
        <dbReference type="SAM" id="Coils"/>
    </source>
</evidence>
<reference evidence="6 7" key="1">
    <citation type="journal article" date="2019" name="PLoS Biol.">
        <title>Sex chromosomes control vertical transmission of feminizing Wolbachia symbionts in an isopod.</title>
        <authorList>
            <person name="Becking T."/>
            <person name="Chebbi M.A."/>
            <person name="Giraud I."/>
            <person name="Moumen B."/>
            <person name="Laverre T."/>
            <person name="Caubet Y."/>
            <person name="Peccoud J."/>
            <person name="Gilbert C."/>
            <person name="Cordaux R."/>
        </authorList>
    </citation>
    <scope>NUCLEOTIDE SEQUENCE [LARGE SCALE GENOMIC DNA]</scope>
    <source>
        <strain evidence="6">ANa2</strain>
        <tissue evidence="6">Whole body excluding digestive tract and cuticle</tissue>
    </source>
</reference>
<dbReference type="Gene3D" id="1.10.8.270">
    <property type="entry name" value="putative rabgap domain of human tbc1 domain family member 14 like domains"/>
    <property type="match status" value="1"/>
</dbReference>
<dbReference type="InterPro" id="IPR050302">
    <property type="entry name" value="Rab_GAP_TBC_domain"/>
</dbReference>
<keyword evidence="2" id="KW-0597">Phosphoprotein</keyword>
<dbReference type="Gene3D" id="1.10.10.2750">
    <property type="match status" value="1"/>
</dbReference>
<feature type="region of interest" description="Disordered" evidence="4">
    <location>
        <begin position="65"/>
        <end position="132"/>
    </location>
</feature>
<evidence type="ECO:0000313" key="6">
    <source>
        <dbReference type="EMBL" id="KAB7505425.1"/>
    </source>
</evidence>
<dbReference type="SMART" id="SM00462">
    <property type="entry name" value="PTB"/>
    <property type="match status" value="1"/>
</dbReference>
<dbReference type="FunFam" id="1.10.472.80:FF:000043">
    <property type="entry name" value="Pollux, isoform A"/>
    <property type="match status" value="1"/>
</dbReference>
<feature type="coiled-coil region" evidence="3">
    <location>
        <begin position="616"/>
        <end position="650"/>
    </location>
</feature>
<feature type="region of interest" description="Disordered" evidence="4">
    <location>
        <begin position="1055"/>
        <end position="1081"/>
    </location>
</feature>
<dbReference type="InterPro" id="IPR000195">
    <property type="entry name" value="Rab-GAP-TBC_dom"/>
</dbReference>
<accession>A0A5N5TIY4</accession>
<dbReference type="Pfam" id="PF11830">
    <property type="entry name" value="DUF3350"/>
    <property type="match status" value="1"/>
</dbReference>
<name>A0A5N5TIY4_9CRUS</name>
<keyword evidence="7" id="KW-1185">Reference proteome</keyword>
<feature type="domain" description="Rab-GAP TBC" evidence="5">
    <location>
        <begin position="682"/>
        <end position="880"/>
    </location>
</feature>
<keyword evidence="1" id="KW-0343">GTPase activation</keyword>
<feature type="coiled-coil region" evidence="3">
    <location>
        <begin position="957"/>
        <end position="1005"/>
    </location>
</feature>
<dbReference type="EMBL" id="SEYY01001236">
    <property type="protein sequence ID" value="KAB7505425.1"/>
    <property type="molecule type" value="Genomic_DNA"/>
</dbReference>
<feature type="compositionally biased region" description="Basic and acidic residues" evidence="4">
    <location>
        <begin position="1058"/>
        <end position="1075"/>
    </location>
</feature>